<dbReference type="AlphaFoldDB" id="A0A6B2K2M2"/>
<dbReference type="Gene3D" id="3.40.50.720">
    <property type="entry name" value="NAD(P)-binding Rossmann-like Domain"/>
    <property type="match status" value="1"/>
</dbReference>
<dbReference type="GO" id="GO:0016491">
    <property type="term" value="F:oxidoreductase activity"/>
    <property type="evidence" value="ECO:0007669"/>
    <property type="project" value="UniProtKB-KW"/>
</dbReference>
<dbReference type="InterPro" id="IPR006115">
    <property type="entry name" value="6PGDH_NADP-bd"/>
</dbReference>
<evidence type="ECO:0000259" key="4">
    <source>
        <dbReference type="Pfam" id="PF09130"/>
    </source>
</evidence>
<feature type="domain" description="6-phosphogluconate dehydrogenase NADP-binding" evidence="3">
    <location>
        <begin position="2"/>
        <end position="130"/>
    </location>
</feature>
<dbReference type="InterPro" id="IPR015815">
    <property type="entry name" value="HIBADH-related"/>
</dbReference>
<protein>
    <submittedName>
        <fullName evidence="5">NAD(P)-dependent oxidoreductase</fullName>
    </submittedName>
</protein>
<evidence type="ECO:0000313" key="5">
    <source>
        <dbReference type="EMBL" id="NDV02834.1"/>
    </source>
</evidence>
<proteinExistence type="predicted"/>
<keyword evidence="1" id="KW-0560">Oxidoreductase</keyword>
<evidence type="ECO:0000259" key="3">
    <source>
        <dbReference type="Pfam" id="PF03446"/>
    </source>
</evidence>
<dbReference type="Proteomes" id="UP000474757">
    <property type="component" value="Unassembled WGS sequence"/>
</dbReference>
<dbReference type="Pfam" id="PF09130">
    <property type="entry name" value="DUF1932"/>
    <property type="match status" value="1"/>
</dbReference>
<dbReference type="SUPFAM" id="SSF51735">
    <property type="entry name" value="NAD(P)-binding Rossmann-fold domains"/>
    <property type="match status" value="1"/>
</dbReference>
<dbReference type="InterPro" id="IPR015814">
    <property type="entry name" value="Pgluconate_DH_NAD-bd_C"/>
</dbReference>
<gene>
    <name evidence="5" type="ORF">GZA08_17865</name>
</gene>
<dbReference type="InterPro" id="IPR013328">
    <property type="entry name" value="6PGD_dom2"/>
</dbReference>
<dbReference type="GO" id="GO:0050661">
    <property type="term" value="F:NADP binding"/>
    <property type="evidence" value="ECO:0007669"/>
    <property type="project" value="InterPro"/>
</dbReference>
<sequence length="271" mass="28204">MRIGFLGFGEAGEAFARSLAGRAEMRATDLRAERMAAAEAAGVEAVAPEGLAEADWLISAVTADASLTALEGQAEHLRPGQLVIDINSVSPVRKRASRALAEGRGASYLDMAVMAPVHPRGHATPVLVAGPAPEAELTELGFDWRSVGAEPGQATAIKMVRSLFVKGLEAITVETLLAAEASGCAEEILASLGKSYPGLGFPGLADYQFERTLVHGARRAAEMRESAATIDELGLTGALAAAIAEVQERQARAQVASDAPLADRLAARLKP</sequence>
<organism evidence="5 6">
    <name type="scientific">Pseudoroseicyclus tamaricis</name>
    <dbReference type="NCBI Taxonomy" id="2705421"/>
    <lineage>
        <taxon>Bacteria</taxon>
        <taxon>Pseudomonadati</taxon>
        <taxon>Pseudomonadota</taxon>
        <taxon>Alphaproteobacteria</taxon>
        <taxon>Rhodobacterales</taxon>
        <taxon>Paracoccaceae</taxon>
        <taxon>Pseudoroseicyclus</taxon>
    </lineage>
</organism>
<dbReference type="PIRSF" id="PIRSF000103">
    <property type="entry name" value="HIBADH"/>
    <property type="match status" value="1"/>
</dbReference>
<reference evidence="5 6" key="1">
    <citation type="submission" date="2020-02" db="EMBL/GenBank/DDBJ databases">
        <title>Pseudoroseicyclus tamarix, sp. nov., isolated from offshore sediment of a Tamarix chinensis forest.</title>
        <authorList>
            <person name="Gai Y."/>
        </authorList>
    </citation>
    <scope>NUCLEOTIDE SEQUENCE [LARGE SCALE GENOMIC DNA]</scope>
    <source>
        <strain evidence="5 6">CLL3-39</strain>
    </source>
</reference>
<keyword evidence="6" id="KW-1185">Reference proteome</keyword>
<evidence type="ECO:0000256" key="1">
    <source>
        <dbReference type="ARBA" id="ARBA00023002"/>
    </source>
</evidence>
<accession>A0A6B2K2M2</accession>
<evidence type="ECO:0000313" key="6">
    <source>
        <dbReference type="Proteomes" id="UP000474757"/>
    </source>
</evidence>
<dbReference type="InterPro" id="IPR008927">
    <property type="entry name" value="6-PGluconate_DH-like_C_sf"/>
</dbReference>
<name>A0A6B2K2M2_9RHOB</name>
<dbReference type="InterPro" id="IPR036291">
    <property type="entry name" value="NAD(P)-bd_dom_sf"/>
</dbReference>
<dbReference type="Pfam" id="PF03446">
    <property type="entry name" value="NAD_binding_2"/>
    <property type="match status" value="1"/>
</dbReference>
<dbReference type="Gene3D" id="1.10.1040.10">
    <property type="entry name" value="N-(1-d-carboxylethyl)-l-norvaline Dehydrogenase, domain 2"/>
    <property type="match status" value="1"/>
</dbReference>
<feature type="active site" evidence="2">
    <location>
        <position position="158"/>
    </location>
</feature>
<dbReference type="SUPFAM" id="SSF48179">
    <property type="entry name" value="6-phosphogluconate dehydrogenase C-terminal domain-like"/>
    <property type="match status" value="1"/>
</dbReference>
<dbReference type="EMBL" id="JAAGAB010000004">
    <property type="protein sequence ID" value="NDV02834.1"/>
    <property type="molecule type" value="Genomic_DNA"/>
</dbReference>
<feature type="domain" description="Phosphogluconate dehydrogenase NAD-binding putative C-terminal" evidence="4">
    <location>
        <begin position="179"/>
        <end position="249"/>
    </location>
</feature>
<comment type="caution">
    <text evidence="5">The sequence shown here is derived from an EMBL/GenBank/DDBJ whole genome shotgun (WGS) entry which is preliminary data.</text>
</comment>
<evidence type="ECO:0000256" key="2">
    <source>
        <dbReference type="PIRSR" id="PIRSR000103-1"/>
    </source>
</evidence>